<accession>A0A3L6QUH7</accession>
<dbReference type="EMBL" id="PQIB02000011">
    <property type="protein sequence ID" value="RLM87510.1"/>
    <property type="molecule type" value="Genomic_DNA"/>
</dbReference>
<feature type="transmembrane region" description="Helical" evidence="1">
    <location>
        <begin position="365"/>
        <end position="388"/>
    </location>
</feature>
<dbReference type="Pfam" id="PF13968">
    <property type="entry name" value="DUF4220"/>
    <property type="match status" value="1"/>
</dbReference>
<organism evidence="3 4">
    <name type="scientific">Panicum miliaceum</name>
    <name type="common">Proso millet</name>
    <name type="synonym">Broomcorn millet</name>
    <dbReference type="NCBI Taxonomy" id="4540"/>
    <lineage>
        <taxon>Eukaryota</taxon>
        <taxon>Viridiplantae</taxon>
        <taxon>Streptophyta</taxon>
        <taxon>Embryophyta</taxon>
        <taxon>Tracheophyta</taxon>
        <taxon>Spermatophyta</taxon>
        <taxon>Magnoliopsida</taxon>
        <taxon>Liliopsida</taxon>
        <taxon>Poales</taxon>
        <taxon>Poaceae</taxon>
        <taxon>PACMAD clade</taxon>
        <taxon>Panicoideae</taxon>
        <taxon>Panicodae</taxon>
        <taxon>Paniceae</taxon>
        <taxon>Panicinae</taxon>
        <taxon>Panicum</taxon>
        <taxon>Panicum sect. Panicum</taxon>
    </lineage>
</organism>
<dbReference type="InterPro" id="IPR007658">
    <property type="entry name" value="DUF594"/>
</dbReference>
<dbReference type="PANTHER" id="PTHR31325">
    <property type="entry name" value="OS01G0798800 PROTEIN-RELATED"/>
    <property type="match status" value="1"/>
</dbReference>
<keyword evidence="4" id="KW-1185">Reference proteome</keyword>
<dbReference type="Proteomes" id="UP000275267">
    <property type="component" value="Unassembled WGS sequence"/>
</dbReference>
<gene>
    <name evidence="3" type="ORF">C2845_PM04G00780</name>
</gene>
<sequence>MACMQQQGEQDSDWEIRVAVQVSLLLQILLIFVGPVRKRSSHPFPRFTVWSCYLLADWVADLALGLLLNNMGTIGGGNSSSSSISFGLKRGGGGGATAGNNASDSSSSSSPIIFAFWTPFLLLHLGGPDTITAYSLEDNELWLRHLIGLLFELFSASVIFFCSLRGNPMVHATVLMFVAGIIKYAERTYSLYSGSVDGFRTSILDPPEPGPNYAKLMTEFDSKEKAGLNVEITIADGEASKAQKDMETQETTRLVVTVDKSVEARAYDFFLIFRRLFVNLILSFKERRLRQAFFLEREGMKPGEAFEVIEVELNFIYDMVYTKAPVAHRWTGWVLRSVCSGCLVAALAIFFLLDKPRHEIRRVDVGITYALLLGGLALDAAALLILLFSNRVTVYLEESRRFRWLARLTRAAKRWRRRTRRWSGKTSQLNLVGYCLRKPEQSRLWLRAADKFCLGEIVDDLVFIRRMPLITSGEGSSRLLDFVFDGLRDAAIELNKAKAVAGSNVGFQKIMQVCGCRGERVIRSHEDAVKLAVGEDKFELIMDSVAKSDFDESLLLWHVATDLCRLKDNHRAETETEARLRPIGVTLSEYMLYLLIRQPEMLSATAGIGLLRYRDTCAEARRFFASMDEWVGDHDDARVMLLRVNTSEKPSTVKGDRSKSVLFDAVILAKALRELNNDELMREVVAGVWGEMLTYAAGRCRGSTHVRQLSRGGELITLVWLLMAHMGLGDMYRIQEGDAKAKLIVHNQ</sequence>
<keyword evidence="1" id="KW-0812">Transmembrane</keyword>
<feature type="domain" description="DUF4220" evidence="2">
    <location>
        <begin position="50"/>
        <end position="433"/>
    </location>
</feature>
<dbReference type="InterPro" id="IPR025315">
    <property type="entry name" value="DUF4220"/>
</dbReference>
<dbReference type="STRING" id="4540.A0A3L6QUH7"/>
<proteinExistence type="predicted"/>
<keyword evidence="1" id="KW-1133">Transmembrane helix</keyword>
<keyword evidence="1" id="KW-0472">Membrane</keyword>
<evidence type="ECO:0000313" key="4">
    <source>
        <dbReference type="Proteomes" id="UP000275267"/>
    </source>
</evidence>
<evidence type="ECO:0000313" key="3">
    <source>
        <dbReference type="EMBL" id="RLM87510.1"/>
    </source>
</evidence>
<dbReference type="OrthoDB" id="769871at2759"/>
<dbReference type="AlphaFoldDB" id="A0A3L6QUH7"/>
<comment type="caution">
    <text evidence="3">The sequence shown here is derived from an EMBL/GenBank/DDBJ whole genome shotgun (WGS) entry which is preliminary data.</text>
</comment>
<dbReference type="Pfam" id="PF04578">
    <property type="entry name" value="DUF594"/>
    <property type="match status" value="1"/>
</dbReference>
<feature type="transmembrane region" description="Helical" evidence="1">
    <location>
        <begin position="333"/>
        <end position="353"/>
    </location>
</feature>
<evidence type="ECO:0000256" key="1">
    <source>
        <dbReference type="SAM" id="Phobius"/>
    </source>
</evidence>
<reference evidence="4" key="1">
    <citation type="journal article" date="2019" name="Nat. Commun.">
        <title>The genome of broomcorn millet.</title>
        <authorList>
            <person name="Zou C."/>
            <person name="Miki D."/>
            <person name="Li D."/>
            <person name="Tang Q."/>
            <person name="Xiao L."/>
            <person name="Rajput S."/>
            <person name="Deng P."/>
            <person name="Jia W."/>
            <person name="Huang R."/>
            <person name="Zhang M."/>
            <person name="Sun Y."/>
            <person name="Hu J."/>
            <person name="Fu X."/>
            <person name="Schnable P.S."/>
            <person name="Li F."/>
            <person name="Zhang H."/>
            <person name="Feng B."/>
            <person name="Zhu X."/>
            <person name="Liu R."/>
            <person name="Schnable J.C."/>
            <person name="Zhu J.-K."/>
            <person name="Zhang H."/>
        </authorList>
    </citation>
    <scope>NUCLEOTIDE SEQUENCE [LARGE SCALE GENOMIC DNA]</scope>
</reference>
<name>A0A3L6QUH7_PANMI</name>
<evidence type="ECO:0000259" key="2">
    <source>
        <dbReference type="Pfam" id="PF13968"/>
    </source>
</evidence>
<protein>
    <recommendedName>
        <fullName evidence="2">DUF4220 domain-containing protein</fullName>
    </recommendedName>
</protein>